<organism evidence="5 6">
    <name type="scientific">Ailuropoda melanoleuca</name>
    <name type="common">Giant panda</name>
    <dbReference type="NCBI Taxonomy" id="9646"/>
    <lineage>
        <taxon>Eukaryota</taxon>
        <taxon>Metazoa</taxon>
        <taxon>Chordata</taxon>
        <taxon>Craniata</taxon>
        <taxon>Vertebrata</taxon>
        <taxon>Euteleostomi</taxon>
        <taxon>Mammalia</taxon>
        <taxon>Eutheria</taxon>
        <taxon>Laurasiatheria</taxon>
        <taxon>Carnivora</taxon>
        <taxon>Caniformia</taxon>
        <taxon>Ursidae</taxon>
        <taxon>Ailuropoda</taxon>
    </lineage>
</organism>
<keyword evidence="6" id="KW-1185">Reference proteome</keyword>
<feature type="region of interest" description="Disordered" evidence="4">
    <location>
        <begin position="378"/>
        <end position="397"/>
    </location>
</feature>
<reference evidence="5 6" key="1">
    <citation type="journal article" date="2010" name="Nature">
        <title>The sequence and de novo assembly of the giant panda genome.</title>
        <authorList>
            <person name="Li R."/>
            <person name="Fan W."/>
            <person name="Tian G."/>
            <person name="Zhu H."/>
            <person name="He L."/>
            <person name="Cai J."/>
            <person name="Huang Q."/>
            <person name="Cai Q."/>
            <person name="Li B."/>
            <person name="Bai Y."/>
            <person name="Zhang Z."/>
            <person name="Zhang Y."/>
            <person name="Wang W."/>
            <person name="Li J."/>
            <person name="Wei F."/>
            <person name="Li H."/>
            <person name="Jian M."/>
            <person name="Li J."/>
            <person name="Zhang Z."/>
            <person name="Nielsen R."/>
            <person name="Li D."/>
            <person name="Gu W."/>
            <person name="Yang Z."/>
            <person name="Xuan Z."/>
            <person name="Ryder O.A."/>
            <person name="Leung F.C."/>
            <person name="Zhou Y."/>
            <person name="Cao J."/>
            <person name="Sun X."/>
            <person name="Fu Y."/>
            <person name="Fang X."/>
            <person name="Guo X."/>
            <person name="Wang B."/>
            <person name="Hou R."/>
            <person name="Shen F."/>
            <person name="Mu B."/>
            <person name="Ni P."/>
            <person name="Lin R."/>
            <person name="Qian W."/>
            <person name="Wang G."/>
            <person name="Yu C."/>
            <person name="Nie W."/>
            <person name="Wang J."/>
            <person name="Wu Z."/>
            <person name="Liang H."/>
            <person name="Min J."/>
            <person name="Wu Q."/>
            <person name="Cheng S."/>
            <person name="Ruan J."/>
            <person name="Wang M."/>
            <person name="Shi Z."/>
            <person name="Wen M."/>
            <person name="Liu B."/>
            <person name="Ren X."/>
            <person name="Zheng H."/>
            <person name="Dong D."/>
            <person name="Cook K."/>
            <person name="Shan G."/>
            <person name="Zhang H."/>
            <person name="Kosiol C."/>
            <person name="Xie X."/>
            <person name="Lu Z."/>
            <person name="Zheng H."/>
            <person name="Li Y."/>
            <person name="Steiner C.C."/>
            <person name="Lam T.T."/>
            <person name="Lin S."/>
            <person name="Zhang Q."/>
            <person name="Li G."/>
            <person name="Tian J."/>
            <person name="Gong T."/>
            <person name="Liu H."/>
            <person name="Zhang D."/>
            <person name="Fang L."/>
            <person name="Ye C."/>
            <person name="Zhang J."/>
            <person name="Hu W."/>
            <person name="Xu A."/>
            <person name="Ren Y."/>
            <person name="Zhang G."/>
            <person name="Bruford M.W."/>
            <person name="Li Q."/>
            <person name="Ma L."/>
            <person name="Guo Y."/>
            <person name="An N."/>
            <person name="Hu Y."/>
            <person name="Zheng Y."/>
            <person name="Shi Y."/>
            <person name="Li Z."/>
            <person name="Liu Q."/>
            <person name="Chen Y."/>
            <person name="Zhao J."/>
            <person name="Qu N."/>
            <person name="Zhao S."/>
            <person name="Tian F."/>
            <person name="Wang X."/>
            <person name="Wang H."/>
            <person name="Xu L."/>
            <person name="Liu X."/>
            <person name="Vinar T."/>
            <person name="Wang Y."/>
            <person name="Lam T.W."/>
            <person name="Yiu S.M."/>
            <person name="Liu S."/>
            <person name="Zhang H."/>
            <person name="Li D."/>
            <person name="Huang Y."/>
            <person name="Wang X."/>
            <person name="Yang G."/>
            <person name="Jiang Z."/>
            <person name="Wang J."/>
            <person name="Qin N."/>
            <person name="Li L."/>
            <person name="Li J."/>
            <person name="Bolund L."/>
            <person name="Kristiansen K."/>
            <person name="Wong G.K."/>
            <person name="Olson M."/>
            <person name="Zhang X."/>
            <person name="Li S."/>
            <person name="Yang H."/>
            <person name="Wang J."/>
            <person name="Wang J."/>
        </authorList>
    </citation>
    <scope>NUCLEOTIDE SEQUENCE [LARGE SCALE GENOMIC DNA]</scope>
</reference>
<proteinExistence type="predicted"/>
<feature type="region of interest" description="Disordered" evidence="4">
    <location>
        <begin position="96"/>
        <end position="122"/>
    </location>
</feature>
<dbReference type="Proteomes" id="UP000008912">
    <property type="component" value="Unassembled WGS sequence"/>
</dbReference>
<sequence length="397" mass="43110">MQRGALSPVLMLSAAPEPPPRPPPALSPPAPGPRHGSARSSPAPEPSGGLGAALDSSLRAAVAFKAEGQRCYREKKFREAIGKYHRALLQLKAAQGARPGGLSAPAPGPASSPGPARLSEEQRRLVENTEVECYDSLTACLLQSELVNYERVREYCLKVLEKQQGNFKATYRAGIAFYHLGDYARALRYLQEARSREPTGEGQRKQGDKEGSGQRCFERVLCLLPSIYLSIYLLLTHPLSHSPAIHSPLLSPHVPLTFTQPPPIYSVIDSSKPPPHLLSHSLPTHPPSPPTLILIHPLTNPFTHSPIHSPLHPPTARGAFAGRQTRGRTRLINLQGWGRELGRGMLGRAGGLLLALRDIIVRVCGGAGTDTILRANDKGAEQVQDPGLWEQRQDEFS</sequence>
<dbReference type="PROSITE" id="PS50005">
    <property type="entry name" value="TPR"/>
    <property type="match status" value="1"/>
</dbReference>
<dbReference type="Gene3D" id="1.25.40.10">
    <property type="entry name" value="Tetratricopeptide repeat domain"/>
    <property type="match status" value="1"/>
</dbReference>
<gene>
    <name evidence="5" type="primary">TTC9B</name>
</gene>
<dbReference type="InParanoid" id="A0A7N5JYR7"/>
<feature type="repeat" description="TPR" evidence="3">
    <location>
        <begin position="167"/>
        <end position="200"/>
    </location>
</feature>
<dbReference type="InterPro" id="IPR039663">
    <property type="entry name" value="AIP/AIPL1/TTC9"/>
</dbReference>
<accession>A0A7N5JYR7</accession>
<protein>
    <submittedName>
        <fullName evidence="5">Tetratricopeptide repeat domain 9B</fullName>
    </submittedName>
</protein>
<feature type="compositionally biased region" description="Low complexity" evidence="4">
    <location>
        <begin position="96"/>
        <end position="105"/>
    </location>
</feature>
<name>A0A7N5JYR7_AILME</name>
<dbReference type="GeneTree" id="ENSGT00940000161494"/>
<keyword evidence="2 3" id="KW-0802">TPR repeat</keyword>
<keyword evidence="1" id="KW-0677">Repeat</keyword>
<evidence type="ECO:0000313" key="5">
    <source>
        <dbReference type="Ensembl" id="ENSAMEP00000032243.1"/>
    </source>
</evidence>
<dbReference type="PANTHER" id="PTHR11242:SF13">
    <property type="entry name" value="TETRATRICOPEPTIDE REPEAT PROTEIN 9B"/>
    <property type="match status" value="1"/>
</dbReference>
<evidence type="ECO:0000256" key="4">
    <source>
        <dbReference type="SAM" id="MobiDB-lite"/>
    </source>
</evidence>
<feature type="compositionally biased region" description="Pro residues" evidence="4">
    <location>
        <begin position="16"/>
        <end position="32"/>
    </location>
</feature>
<dbReference type="PANTHER" id="PTHR11242">
    <property type="entry name" value="ARYL HYDROCARBON RECEPTOR INTERACTING PROTEIN RELATED"/>
    <property type="match status" value="1"/>
</dbReference>
<evidence type="ECO:0000256" key="3">
    <source>
        <dbReference type="PROSITE-ProRule" id="PRU00339"/>
    </source>
</evidence>
<dbReference type="InterPro" id="IPR019734">
    <property type="entry name" value="TPR_rpt"/>
</dbReference>
<reference evidence="5" key="2">
    <citation type="submission" date="2025-08" db="UniProtKB">
        <authorList>
            <consortium name="Ensembl"/>
        </authorList>
    </citation>
    <scope>IDENTIFICATION</scope>
</reference>
<evidence type="ECO:0000256" key="2">
    <source>
        <dbReference type="ARBA" id="ARBA00022803"/>
    </source>
</evidence>
<feature type="region of interest" description="Disordered" evidence="4">
    <location>
        <begin position="1"/>
        <end position="52"/>
    </location>
</feature>
<dbReference type="SUPFAM" id="SSF48452">
    <property type="entry name" value="TPR-like"/>
    <property type="match status" value="1"/>
</dbReference>
<reference evidence="5" key="3">
    <citation type="submission" date="2025-09" db="UniProtKB">
        <authorList>
            <consortium name="Ensembl"/>
        </authorList>
    </citation>
    <scope>IDENTIFICATION</scope>
</reference>
<evidence type="ECO:0000313" key="6">
    <source>
        <dbReference type="Proteomes" id="UP000008912"/>
    </source>
</evidence>
<evidence type="ECO:0000256" key="1">
    <source>
        <dbReference type="ARBA" id="ARBA00022737"/>
    </source>
</evidence>
<dbReference type="InterPro" id="IPR011990">
    <property type="entry name" value="TPR-like_helical_dom_sf"/>
</dbReference>
<dbReference type="Ensembl" id="ENSAMET00000036163.1">
    <property type="protein sequence ID" value="ENSAMEP00000032243.1"/>
    <property type="gene ID" value="ENSAMEG00000012616.2"/>
</dbReference>
<dbReference type="AlphaFoldDB" id="A0A7N5JYR7"/>